<sequence length="473" mass="54953">MTKISKESFNSDSQPYNQKISSKKNHPNNYLKISEQCPEVSNSIITDQVISVETLTAHLNLLIRFTNINCNNQNLFLRYLARAEHRYIIWLNLLDHYRPPIESMPIPPLEDVIRLYGEHMLTYNFPLLKMNMKDKEGDEYVDMNSLKTWKSFSDDEPYLLEFDDDRPFLITCPFCIKDNYLDPDLYVQLKMNASTHTCENCSLQLNADILSAKRLLNDINQFLSDNTKCLAGTLLDTEKNQIDNYIAVNDNILLFDQDVIRELIRLSSYAYTGKPSPPSLYIPNITNNCNWQIIQQEFSTILHQLDSQGDLRYVRKNILNQVISAYQNLICPFSLDLMAAVIRYQETVDKILYAGDWNDECIIALATVRYHKFLILTQKYPDRLLVPTMAKTALLWHKKFNEPYTSDDPSRKWKKTSRVVMSVMFPVYGLYVAQRLWKLGKTRDKKIGPGGSINKSSWVTSNSCDINSNERRV</sequence>
<dbReference type="InterPro" id="IPR009836">
    <property type="entry name" value="GRDP-like"/>
</dbReference>
<dbReference type="EMBL" id="CAJVPK010000222">
    <property type="protein sequence ID" value="CAG8477398.1"/>
    <property type="molecule type" value="Genomic_DNA"/>
</dbReference>
<organism evidence="2 3">
    <name type="scientific">Diversispora eburnea</name>
    <dbReference type="NCBI Taxonomy" id="1213867"/>
    <lineage>
        <taxon>Eukaryota</taxon>
        <taxon>Fungi</taxon>
        <taxon>Fungi incertae sedis</taxon>
        <taxon>Mucoromycota</taxon>
        <taxon>Glomeromycotina</taxon>
        <taxon>Glomeromycetes</taxon>
        <taxon>Diversisporales</taxon>
        <taxon>Diversisporaceae</taxon>
        <taxon>Diversispora</taxon>
    </lineage>
</organism>
<proteinExistence type="predicted"/>
<comment type="caution">
    <text evidence="2">The sequence shown here is derived from an EMBL/GenBank/DDBJ whole genome shotgun (WGS) entry which is preliminary data.</text>
</comment>
<dbReference type="AlphaFoldDB" id="A0A9N8WA63"/>
<evidence type="ECO:0000256" key="1">
    <source>
        <dbReference type="SAM" id="MobiDB-lite"/>
    </source>
</evidence>
<name>A0A9N8WA63_9GLOM</name>
<accession>A0A9N8WA63</accession>
<protein>
    <submittedName>
        <fullName evidence="2">9757_t:CDS:1</fullName>
    </submittedName>
</protein>
<reference evidence="2" key="1">
    <citation type="submission" date="2021-06" db="EMBL/GenBank/DDBJ databases">
        <authorList>
            <person name="Kallberg Y."/>
            <person name="Tangrot J."/>
            <person name="Rosling A."/>
        </authorList>
    </citation>
    <scope>NUCLEOTIDE SEQUENCE</scope>
    <source>
        <strain evidence="2">AZ414A</strain>
    </source>
</reference>
<feature type="region of interest" description="Disordered" evidence="1">
    <location>
        <begin position="1"/>
        <end position="27"/>
    </location>
</feature>
<gene>
    <name evidence="2" type="ORF">DEBURN_LOCUS3470</name>
</gene>
<evidence type="ECO:0000313" key="2">
    <source>
        <dbReference type="EMBL" id="CAG8477398.1"/>
    </source>
</evidence>
<feature type="compositionally biased region" description="Polar residues" evidence="1">
    <location>
        <begin position="7"/>
        <end position="20"/>
    </location>
</feature>
<evidence type="ECO:0000313" key="3">
    <source>
        <dbReference type="Proteomes" id="UP000789706"/>
    </source>
</evidence>
<dbReference type="Pfam" id="PF07173">
    <property type="entry name" value="GRDP-like"/>
    <property type="match status" value="1"/>
</dbReference>
<dbReference type="Proteomes" id="UP000789706">
    <property type="component" value="Unassembled WGS sequence"/>
</dbReference>
<dbReference type="OrthoDB" id="2684236at2759"/>
<keyword evidence="3" id="KW-1185">Reference proteome</keyword>